<dbReference type="SUPFAM" id="SSF57716">
    <property type="entry name" value="Glucocorticoid receptor-like (DNA-binding domain)"/>
    <property type="match status" value="1"/>
</dbReference>
<organism evidence="8 9">
    <name type="scientific">Leptobrachium leishanense</name>
    <name type="common">Leishan spiny toad</name>
    <dbReference type="NCBI Taxonomy" id="445787"/>
    <lineage>
        <taxon>Eukaryota</taxon>
        <taxon>Metazoa</taxon>
        <taxon>Chordata</taxon>
        <taxon>Craniata</taxon>
        <taxon>Vertebrata</taxon>
        <taxon>Euteleostomi</taxon>
        <taxon>Amphibia</taxon>
        <taxon>Batrachia</taxon>
        <taxon>Anura</taxon>
        <taxon>Pelobatoidea</taxon>
        <taxon>Megophryidae</taxon>
        <taxon>Leptobrachium</taxon>
    </lineage>
</organism>
<dbReference type="Ensembl" id="ENSLLET00000035597.1">
    <property type="protein sequence ID" value="ENSLLEP00000034290.1"/>
    <property type="gene ID" value="ENSLLEG00000021679.1"/>
</dbReference>
<dbReference type="GO" id="GO:0008270">
    <property type="term" value="F:zinc ion binding"/>
    <property type="evidence" value="ECO:0007669"/>
    <property type="project" value="UniProtKB-KW"/>
</dbReference>
<comment type="cofactor">
    <cofactor evidence="1">
        <name>a divalent metal cation</name>
        <dbReference type="ChEBI" id="CHEBI:60240"/>
    </cofactor>
</comment>
<dbReference type="GeneTree" id="ENSGT00940000168268"/>
<dbReference type="InterPro" id="IPR006612">
    <property type="entry name" value="THAP_Znf"/>
</dbReference>
<evidence type="ECO:0000256" key="2">
    <source>
        <dbReference type="ARBA" id="ARBA00022723"/>
    </source>
</evidence>
<dbReference type="OrthoDB" id="10020990at2759"/>
<dbReference type="InterPro" id="IPR027806">
    <property type="entry name" value="HARBI1_dom"/>
</dbReference>
<dbReference type="AlphaFoldDB" id="A0A8C5Q909"/>
<keyword evidence="5 6" id="KW-0238">DNA-binding</keyword>
<reference evidence="8" key="2">
    <citation type="submission" date="2025-09" db="UniProtKB">
        <authorList>
            <consortium name="Ensembl"/>
        </authorList>
    </citation>
    <scope>IDENTIFICATION</scope>
</reference>
<keyword evidence="4" id="KW-0862">Zinc</keyword>
<feature type="domain" description="THAP-type" evidence="7">
    <location>
        <begin position="1"/>
        <end position="90"/>
    </location>
</feature>
<reference evidence="8" key="1">
    <citation type="submission" date="2025-08" db="UniProtKB">
        <authorList>
            <consortium name="Ensembl"/>
        </authorList>
    </citation>
    <scope>IDENTIFICATION</scope>
</reference>
<dbReference type="PANTHER" id="PTHR23080">
    <property type="entry name" value="THAP DOMAIN PROTEIN"/>
    <property type="match status" value="1"/>
</dbReference>
<evidence type="ECO:0000256" key="6">
    <source>
        <dbReference type="PROSITE-ProRule" id="PRU00309"/>
    </source>
</evidence>
<dbReference type="GO" id="GO:0003677">
    <property type="term" value="F:DNA binding"/>
    <property type="evidence" value="ECO:0007669"/>
    <property type="project" value="UniProtKB-UniRule"/>
</dbReference>
<dbReference type="PROSITE" id="PS50950">
    <property type="entry name" value="ZF_THAP"/>
    <property type="match status" value="1"/>
</dbReference>
<evidence type="ECO:0000313" key="9">
    <source>
        <dbReference type="Proteomes" id="UP000694569"/>
    </source>
</evidence>
<dbReference type="InterPro" id="IPR027805">
    <property type="entry name" value="Transposase_HTH_dom"/>
</dbReference>
<accession>A0A8C5Q909</accession>
<evidence type="ECO:0000256" key="3">
    <source>
        <dbReference type="ARBA" id="ARBA00022771"/>
    </source>
</evidence>
<name>A0A8C5Q909_9ANUR</name>
<protein>
    <recommendedName>
        <fullName evidence="7">THAP-type domain-containing protein</fullName>
    </recommendedName>
</protein>
<evidence type="ECO:0000256" key="4">
    <source>
        <dbReference type="ARBA" id="ARBA00022833"/>
    </source>
</evidence>
<evidence type="ECO:0000259" key="7">
    <source>
        <dbReference type="PROSITE" id="PS50950"/>
    </source>
</evidence>
<dbReference type="Proteomes" id="UP000694569">
    <property type="component" value="Unplaced"/>
</dbReference>
<keyword evidence="3 6" id="KW-0863">Zinc-finger</keyword>
<dbReference type="Pfam" id="PF13613">
    <property type="entry name" value="HTH_Tnp_4"/>
    <property type="match status" value="1"/>
</dbReference>
<keyword evidence="9" id="KW-1185">Reference proteome</keyword>
<dbReference type="Pfam" id="PF05485">
    <property type="entry name" value="THAP"/>
    <property type="match status" value="1"/>
</dbReference>
<evidence type="ECO:0000256" key="5">
    <source>
        <dbReference type="ARBA" id="ARBA00023125"/>
    </source>
</evidence>
<dbReference type="SMART" id="SM00980">
    <property type="entry name" value="THAP"/>
    <property type="match status" value="1"/>
</dbReference>
<evidence type="ECO:0000256" key="1">
    <source>
        <dbReference type="ARBA" id="ARBA00001968"/>
    </source>
</evidence>
<sequence>MAAYHCCVPFCNSDSRYNVDKKISFHRIPAFHVEPKRHRDWLNRIRREPGPSFKVSSCTRVCSKHFLPSDFVRTLTGKRNLKPTSVPCIFQWTTNDLMEQPPPSPKRNLGNNLAKNTLQPILPSQVLPPKVKSSLPNVWTTSVHDHCYDLPPMTEAEMLDAAREEIARLQQRSVALEKNLFFLERFSSDSSLVHFYTGFKDYATLKDVFSTLTPVDDNMVKWQHCQQEGDLSVCKGLDAEVESLALIDQFFMFLCKVRQGFFDQDLAVRFNVSEARVTGIIITWANYLYLVLGEVPLWRSRETGSQEVPECFKACYPRARVILHCAEVKVQTTNTQSITSSLYAYYNSQTTYKGLLGIAPHGAVIFISPLYSGSASIRAITKSSGILDLLEQDDLVITDRDFLIQDLVEAAGADLVILPIIATSIEDCNEAELVLHQAEEKQNGVIILASSAAEEHETLVLASTGLEDAVVELEQSAGEEEDCGEILMREVEVQEVMEEPIHSSNKETGLQSSPKTHVKIEQYSPEEVVVSTQDDKYMEDTREEESSAINALARLRICVDQDIERVKQYHLFEKVLPLSLGTVANQLWAVCAMLSNINGSLS</sequence>
<dbReference type="Pfam" id="PF13359">
    <property type="entry name" value="DDE_Tnp_4"/>
    <property type="match status" value="1"/>
</dbReference>
<evidence type="ECO:0000313" key="8">
    <source>
        <dbReference type="Ensembl" id="ENSLLEP00000034290.1"/>
    </source>
</evidence>
<proteinExistence type="predicted"/>
<keyword evidence="2" id="KW-0479">Metal-binding</keyword>
<dbReference type="PANTHER" id="PTHR23080:SF133">
    <property type="entry name" value="SI:CH211-262I1.5-RELATED"/>
    <property type="match status" value="1"/>
</dbReference>